<dbReference type="SUPFAM" id="SSF81383">
    <property type="entry name" value="F-box domain"/>
    <property type="match status" value="1"/>
</dbReference>
<reference evidence="2 3" key="1">
    <citation type="submission" date="2015-02" db="EMBL/GenBank/DDBJ databases">
        <title>Draft genome sequence of Aspergillus parasiticus SU-1.</title>
        <authorList>
            <person name="Yu J."/>
            <person name="Fedorova N."/>
            <person name="Yin Y."/>
            <person name="Losada L."/>
            <person name="Zafar N."/>
            <person name="Taujale R."/>
            <person name="Ehrlich K.C."/>
            <person name="Bhatnagar D."/>
            <person name="Cleveland T.E."/>
            <person name="Bennett J.W."/>
            <person name="Nierman W.C."/>
        </authorList>
    </citation>
    <scope>NUCLEOTIDE SEQUENCE [LARGE SCALE GENOMIC DNA]</scope>
    <source>
        <strain evidence="3">ATCC 56775 / NRRL 5862 / SRRC 143 / SU-1</strain>
    </source>
</reference>
<dbReference type="Gene3D" id="1.20.1280.50">
    <property type="match status" value="1"/>
</dbReference>
<dbReference type="CDD" id="cd09917">
    <property type="entry name" value="F-box_SF"/>
    <property type="match status" value="1"/>
</dbReference>
<organism evidence="2 3">
    <name type="scientific">Aspergillus parasiticus (strain ATCC 56775 / NRRL 5862 / SRRC 143 / SU-1)</name>
    <dbReference type="NCBI Taxonomy" id="1403190"/>
    <lineage>
        <taxon>Eukaryota</taxon>
        <taxon>Fungi</taxon>
        <taxon>Dikarya</taxon>
        <taxon>Ascomycota</taxon>
        <taxon>Pezizomycotina</taxon>
        <taxon>Eurotiomycetes</taxon>
        <taxon>Eurotiomycetidae</taxon>
        <taxon>Eurotiales</taxon>
        <taxon>Aspergillaceae</taxon>
        <taxon>Aspergillus</taxon>
        <taxon>Aspergillus subgen. Circumdati</taxon>
    </lineage>
</organism>
<dbReference type="InterPro" id="IPR001810">
    <property type="entry name" value="F-box_dom"/>
</dbReference>
<dbReference type="SUPFAM" id="SSF52047">
    <property type="entry name" value="RNI-like"/>
    <property type="match status" value="1"/>
</dbReference>
<dbReference type="PROSITE" id="PS50181">
    <property type="entry name" value="FBOX"/>
    <property type="match status" value="1"/>
</dbReference>
<gene>
    <name evidence="2" type="ORF">P875_00034015</name>
</gene>
<sequence length="382" mass="43693">MSDRLSSLPLEIVLQILSYLPFDSVLAFGETCRTNHRSHILCLRCLRLGVFEKRTHSIISCLQAGWIKADQVGEELGEAFPIKRETGSDYTISIIRPKVKSVKQAPPSKHLSKTKDAKLRYPTEPPVMQEHIVRTQNRIFSRVVNRYGPSLVKLEFMAYDIDIESAMALGTRCRYGLRHLALRFEHQHIRDGHIKPSTWRYPAPCSVAWNLLTGIGQYKHIGISGLQTLILERSGITPWQLTMLVKKNPNLTVLKLKTCHGAQPDFLNWLGGLEEDPDDPAETVSGYAPGHRLEVFWLENCHEILTHPVDDYEDFPKEACDSGLEWVRGLRNLKSLSFSKCMNIPSEYVERANKLIWKIPDITLPFYNYEEDTPIEVDPTFL</sequence>
<dbReference type="OrthoDB" id="5425556at2759"/>
<evidence type="ECO:0000259" key="1">
    <source>
        <dbReference type="PROSITE" id="PS50181"/>
    </source>
</evidence>
<accession>A0A0F0IB21</accession>
<dbReference type="Pfam" id="PF12937">
    <property type="entry name" value="F-box-like"/>
    <property type="match status" value="1"/>
</dbReference>
<comment type="caution">
    <text evidence="2">The sequence shown here is derived from an EMBL/GenBank/DDBJ whole genome shotgun (WGS) entry which is preliminary data.</text>
</comment>
<evidence type="ECO:0000313" key="2">
    <source>
        <dbReference type="EMBL" id="KJK63143.1"/>
    </source>
</evidence>
<dbReference type="Proteomes" id="UP000033540">
    <property type="component" value="Unassembled WGS sequence"/>
</dbReference>
<feature type="domain" description="F-box" evidence="1">
    <location>
        <begin position="2"/>
        <end position="33"/>
    </location>
</feature>
<proteinExistence type="predicted"/>
<name>A0A0F0IB21_ASPPU</name>
<protein>
    <submittedName>
        <fullName evidence="2">F-box domain protein</fullName>
    </submittedName>
</protein>
<dbReference type="AlphaFoldDB" id="A0A0F0IB21"/>
<dbReference type="EMBL" id="JZEE01000583">
    <property type="protein sequence ID" value="KJK63143.1"/>
    <property type="molecule type" value="Genomic_DNA"/>
</dbReference>
<dbReference type="InterPro" id="IPR036047">
    <property type="entry name" value="F-box-like_dom_sf"/>
</dbReference>
<dbReference type="Gene3D" id="3.80.10.10">
    <property type="entry name" value="Ribonuclease Inhibitor"/>
    <property type="match status" value="1"/>
</dbReference>
<evidence type="ECO:0000313" key="3">
    <source>
        <dbReference type="Proteomes" id="UP000033540"/>
    </source>
</evidence>
<dbReference type="InterPro" id="IPR032675">
    <property type="entry name" value="LRR_dom_sf"/>
</dbReference>